<name>A0ACC3AQ75_9EURO</name>
<evidence type="ECO:0000313" key="1">
    <source>
        <dbReference type="EMBL" id="KAK1139857.1"/>
    </source>
</evidence>
<sequence length="305" mass="33286">MEDHSAAIKVISCFLLISSSGVVAACLIASWQALRRKLLIVTLLIATLISSILAGVAASIAAESGLGKSPGMYSDAQFTAMQKAIYVTEILHVLTVGLGKLSFTALFYVLLSSTRWSRAVVAAAVFLVLWTVTMVIAASLECHPPEVWNLAEGNCRDLTALWIYFGVSNILIETLLVALPSLLVYSIHMSLHKRVVVIGCFSIRTLDIVVTAVQIRYTHAFGAHSSISLELWPWFMCSQVLQTVTIISACVPYLREFLRSFPSGMFQPIENQSTGLRYTYGSTGNTGSDATLKHDYALYDLSHIS</sequence>
<reference evidence="1 2" key="1">
    <citation type="journal article" date="2023" name="ACS Omega">
        <title>Identification of the Neoaspergillic Acid Biosynthesis Gene Cluster by Establishing an In Vitro CRISPR-Ribonucleoprotein Genetic System in Aspergillus melleus.</title>
        <authorList>
            <person name="Yuan B."/>
            <person name="Grau M.F."/>
            <person name="Murata R.M."/>
            <person name="Torok T."/>
            <person name="Venkateswaran K."/>
            <person name="Stajich J.E."/>
            <person name="Wang C.C.C."/>
        </authorList>
    </citation>
    <scope>NUCLEOTIDE SEQUENCE [LARGE SCALE GENOMIC DNA]</scope>
    <source>
        <strain evidence="1 2">IMV 1140</strain>
    </source>
</reference>
<gene>
    <name evidence="1" type="ORF">N8T08_011102</name>
</gene>
<dbReference type="Proteomes" id="UP001177260">
    <property type="component" value="Unassembled WGS sequence"/>
</dbReference>
<keyword evidence="2" id="KW-1185">Reference proteome</keyword>
<comment type="caution">
    <text evidence="1">The sequence shown here is derived from an EMBL/GenBank/DDBJ whole genome shotgun (WGS) entry which is preliminary data.</text>
</comment>
<evidence type="ECO:0000313" key="2">
    <source>
        <dbReference type="Proteomes" id="UP001177260"/>
    </source>
</evidence>
<accession>A0ACC3AQ75</accession>
<dbReference type="EMBL" id="JAOPJF010000096">
    <property type="protein sequence ID" value="KAK1139857.1"/>
    <property type="molecule type" value="Genomic_DNA"/>
</dbReference>
<proteinExistence type="predicted"/>
<protein>
    <submittedName>
        <fullName evidence="1">Uncharacterized protein</fullName>
    </submittedName>
</protein>
<organism evidence="1 2">
    <name type="scientific">Aspergillus melleus</name>
    <dbReference type="NCBI Taxonomy" id="138277"/>
    <lineage>
        <taxon>Eukaryota</taxon>
        <taxon>Fungi</taxon>
        <taxon>Dikarya</taxon>
        <taxon>Ascomycota</taxon>
        <taxon>Pezizomycotina</taxon>
        <taxon>Eurotiomycetes</taxon>
        <taxon>Eurotiomycetidae</taxon>
        <taxon>Eurotiales</taxon>
        <taxon>Aspergillaceae</taxon>
        <taxon>Aspergillus</taxon>
        <taxon>Aspergillus subgen. Circumdati</taxon>
    </lineage>
</organism>